<dbReference type="RefSeq" id="WP_183207522.1">
    <property type="nucleotide sequence ID" value="NZ_JAAAMM010000002.1"/>
</dbReference>
<dbReference type="PANTHER" id="PTHR37816:SF3">
    <property type="entry name" value="MODULATES DNA TOPOLOGY"/>
    <property type="match status" value="1"/>
</dbReference>
<dbReference type="SUPFAM" id="SSF52540">
    <property type="entry name" value="P-loop containing nucleoside triphosphate hydrolases"/>
    <property type="match status" value="1"/>
</dbReference>
<dbReference type="Proteomes" id="UP000588647">
    <property type="component" value="Unassembled WGS sequence"/>
</dbReference>
<protein>
    <submittedName>
        <fullName evidence="1">Adenylate kinase family enzyme</fullName>
    </submittedName>
</protein>
<evidence type="ECO:0000313" key="1">
    <source>
        <dbReference type="EMBL" id="MBB4002951.1"/>
    </source>
</evidence>
<keyword evidence="1" id="KW-0808">Transferase</keyword>
<organism evidence="1 2">
    <name type="scientific">Aurantimonas endophytica</name>
    <dbReference type="NCBI Taxonomy" id="1522175"/>
    <lineage>
        <taxon>Bacteria</taxon>
        <taxon>Pseudomonadati</taxon>
        <taxon>Pseudomonadota</taxon>
        <taxon>Alphaproteobacteria</taxon>
        <taxon>Hyphomicrobiales</taxon>
        <taxon>Aurantimonadaceae</taxon>
        <taxon>Aurantimonas</taxon>
    </lineage>
</organism>
<gene>
    <name evidence="1" type="ORF">GGR03_002026</name>
</gene>
<dbReference type="AlphaFoldDB" id="A0A7W6HD40"/>
<dbReference type="InterPro" id="IPR027417">
    <property type="entry name" value="P-loop_NTPase"/>
</dbReference>
<reference evidence="1 2" key="1">
    <citation type="submission" date="2020-08" db="EMBL/GenBank/DDBJ databases">
        <title>Genomic Encyclopedia of Type Strains, Phase IV (KMG-IV): sequencing the most valuable type-strain genomes for metagenomic binning, comparative biology and taxonomic classification.</title>
        <authorList>
            <person name="Goeker M."/>
        </authorList>
    </citation>
    <scope>NUCLEOTIDE SEQUENCE [LARGE SCALE GENOMIC DNA]</scope>
    <source>
        <strain evidence="1 2">DSM 103570</strain>
    </source>
</reference>
<evidence type="ECO:0000313" key="2">
    <source>
        <dbReference type="Proteomes" id="UP000588647"/>
    </source>
</evidence>
<dbReference type="PANTHER" id="PTHR37816">
    <property type="entry name" value="YALI0E33011P"/>
    <property type="match status" value="1"/>
</dbReference>
<keyword evidence="2" id="KW-1185">Reference proteome</keyword>
<dbReference type="Gene3D" id="3.40.50.300">
    <property type="entry name" value="P-loop containing nucleotide triphosphate hydrolases"/>
    <property type="match status" value="1"/>
</dbReference>
<accession>A0A7W6HD40</accession>
<comment type="caution">
    <text evidence="1">The sequence shown here is derived from an EMBL/GenBank/DDBJ whole genome shotgun (WGS) entry which is preliminary data.</text>
</comment>
<dbReference type="EMBL" id="JACIEM010000002">
    <property type="protein sequence ID" value="MBB4002951.1"/>
    <property type="molecule type" value="Genomic_DNA"/>
</dbReference>
<keyword evidence="1" id="KW-0418">Kinase</keyword>
<name>A0A7W6HD40_9HYPH</name>
<proteinExistence type="predicted"/>
<dbReference type="InterPro" id="IPR052922">
    <property type="entry name" value="Cytidylate_Kinase-2"/>
</dbReference>
<dbReference type="GO" id="GO:0016301">
    <property type="term" value="F:kinase activity"/>
    <property type="evidence" value="ECO:0007669"/>
    <property type="project" value="UniProtKB-KW"/>
</dbReference>
<sequence length="172" mass="19505">MPAIGRSVMIVGSPGAGKSTLARRIGAAHGLRVVHMDQLYWTAGWRRRETRRQIALVEDAVAEPGWVFDGNNTATMHIRTEKADTLIWLDLPRWLCVFRILRRIAGGHGKVRPDMAAGCPERFDTDFLKWAWTFPQHSGPGLARLYAAFPRQKFRLTSPREVAAFLAELERR</sequence>